<dbReference type="GO" id="GO:0005524">
    <property type="term" value="F:ATP binding"/>
    <property type="evidence" value="ECO:0007669"/>
    <property type="project" value="UniProtKB-KW"/>
</dbReference>
<name>A0A6C0LGB7_9ZZZZ</name>
<keyword evidence="2" id="KW-0547">Nucleotide-binding</keyword>
<dbReference type="GO" id="GO:0003689">
    <property type="term" value="F:DNA clamp loader activity"/>
    <property type="evidence" value="ECO:0007669"/>
    <property type="project" value="TreeGrafter"/>
</dbReference>
<dbReference type="InterPro" id="IPR027417">
    <property type="entry name" value="P-loop_NTPase"/>
</dbReference>
<organism evidence="4">
    <name type="scientific">viral metagenome</name>
    <dbReference type="NCBI Taxonomy" id="1070528"/>
    <lineage>
        <taxon>unclassified sequences</taxon>
        <taxon>metagenomes</taxon>
        <taxon>organismal metagenomes</taxon>
    </lineage>
</organism>
<evidence type="ECO:0008006" key="5">
    <source>
        <dbReference type="Google" id="ProtNLM"/>
    </source>
</evidence>
<protein>
    <recommendedName>
        <fullName evidence="5">DNA polymerase III delta N-terminal domain-containing protein</fullName>
    </recommendedName>
</protein>
<proteinExistence type="predicted"/>
<keyword evidence="1" id="KW-0235">DNA replication</keyword>
<sequence length="247" mass="28830">MDNYNSVNETLDGFIQSRQIPNIIFHGDCFTKKKDIVVKFMKDIYMDDKAFNNYVMFVDCAHGKGIKFVREDLKHFAKTNVSKSVFKSIVLFNADKLTIDAQSALRRCIEIFSHSTRFFMIVDNVSKLLKPILSRFCNIFIYEKHDKLYTQLNSNMKAIAPIISKVQLSNIFPSAKKLYDKGISGLNVMEFIRTSSTPRLSDYNKHYILFYLNKIKKDIRDEKLLLTIILQFYVNKSINTLTDVHYI</sequence>
<dbReference type="EMBL" id="MN740501">
    <property type="protein sequence ID" value="QHU29979.1"/>
    <property type="molecule type" value="Genomic_DNA"/>
</dbReference>
<keyword evidence="3" id="KW-0067">ATP-binding</keyword>
<dbReference type="SUPFAM" id="SSF52540">
    <property type="entry name" value="P-loop containing nucleoside triphosphate hydrolases"/>
    <property type="match status" value="1"/>
</dbReference>
<evidence type="ECO:0000313" key="4">
    <source>
        <dbReference type="EMBL" id="QHU29979.1"/>
    </source>
</evidence>
<evidence type="ECO:0000256" key="1">
    <source>
        <dbReference type="ARBA" id="ARBA00022705"/>
    </source>
</evidence>
<dbReference type="AlphaFoldDB" id="A0A6C0LGB7"/>
<dbReference type="PANTHER" id="PTHR11669:SF20">
    <property type="entry name" value="REPLICATION FACTOR C SUBUNIT 4"/>
    <property type="match status" value="1"/>
</dbReference>
<reference evidence="4" key="1">
    <citation type="journal article" date="2020" name="Nature">
        <title>Giant virus diversity and host interactions through global metagenomics.</title>
        <authorList>
            <person name="Schulz F."/>
            <person name="Roux S."/>
            <person name="Paez-Espino D."/>
            <person name="Jungbluth S."/>
            <person name="Walsh D.A."/>
            <person name="Denef V.J."/>
            <person name="McMahon K.D."/>
            <person name="Konstantinidis K.T."/>
            <person name="Eloe-Fadrosh E.A."/>
            <person name="Kyrpides N.C."/>
            <person name="Woyke T."/>
        </authorList>
    </citation>
    <scope>NUCLEOTIDE SEQUENCE</scope>
    <source>
        <strain evidence="4">GVMAG-M-3300027810-10</strain>
    </source>
</reference>
<evidence type="ECO:0000256" key="3">
    <source>
        <dbReference type="ARBA" id="ARBA00022840"/>
    </source>
</evidence>
<accession>A0A6C0LGB7</accession>
<dbReference type="Gene3D" id="3.40.50.300">
    <property type="entry name" value="P-loop containing nucleotide triphosphate hydrolases"/>
    <property type="match status" value="1"/>
</dbReference>
<dbReference type="GO" id="GO:0005663">
    <property type="term" value="C:DNA replication factor C complex"/>
    <property type="evidence" value="ECO:0007669"/>
    <property type="project" value="TreeGrafter"/>
</dbReference>
<dbReference type="InterPro" id="IPR050238">
    <property type="entry name" value="DNA_Rep/Repair_Clamp_Loader"/>
</dbReference>
<dbReference type="GO" id="GO:0006281">
    <property type="term" value="P:DNA repair"/>
    <property type="evidence" value="ECO:0007669"/>
    <property type="project" value="TreeGrafter"/>
</dbReference>
<evidence type="ECO:0000256" key="2">
    <source>
        <dbReference type="ARBA" id="ARBA00022741"/>
    </source>
</evidence>
<dbReference type="GO" id="GO:0006261">
    <property type="term" value="P:DNA-templated DNA replication"/>
    <property type="evidence" value="ECO:0007669"/>
    <property type="project" value="TreeGrafter"/>
</dbReference>
<dbReference type="PANTHER" id="PTHR11669">
    <property type="entry name" value="REPLICATION FACTOR C / DNA POLYMERASE III GAMMA-TAU SUBUNIT"/>
    <property type="match status" value="1"/>
</dbReference>